<dbReference type="AlphaFoldDB" id="A0A1M6BWW9"/>
<proteinExistence type="predicted"/>
<keyword evidence="2" id="KW-1185">Reference proteome</keyword>
<sequence length="51" mass="5346">MAIAIKSIPVLKSEAAKAFVDRISGNTAKKSSVDFSKQANVASKILAKAKL</sequence>
<accession>A0A1M6BWW9</accession>
<gene>
    <name evidence="1" type="ORF">SAMN05444337_0222</name>
</gene>
<dbReference type="Proteomes" id="UP000184232">
    <property type="component" value="Unassembled WGS sequence"/>
</dbReference>
<dbReference type="STRING" id="683124.SAMN05444337_0222"/>
<protein>
    <submittedName>
        <fullName evidence="1">Uncharacterized protein</fullName>
    </submittedName>
</protein>
<dbReference type="EMBL" id="FQZH01000001">
    <property type="protein sequence ID" value="SHI53249.1"/>
    <property type="molecule type" value="Genomic_DNA"/>
</dbReference>
<evidence type="ECO:0000313" key="1">
    <source>
        <dbReference type="EMBL" id="SHI53249.1"/>
    </source>
</evidence>
<dbReference type="RefSeq" id="WP_165764834.1">
    <property type="nucleotide sequence ID" value="NZ_CP045292.1"/>
</dbReference>
<organism evidence="1 2">
    <name type="scientific">Flavobacterium haoranii</name>
    <dbReference type="NCBI Taxonomy" id="683124"/>
    <lineage>
        <taxon>Bacteria</taxon>
        <taxon>Pseudomonadati</taxon>
        <taxon>Bacteroidota</taxon>
        <taxon>Flavobacteriia</taxon>
        <taxon>Flavobacteriales</taxon>
        <taxon>Flavobacteriaceae</taxon>
        <taxon>Flavobacterium</taxon>
    </lineage>
</organism>
<reference evidence="2" key="1">
    <citation type="submission" date="2016-11" db="EMBL/GenBank/DDBJ databases">
        <authorList>
            <person name="Varghese N."/>
            <person name="Submissions S."/>
        </authorList>
    </citation>
    <scope>NUCLEOTIDE SEQUENCE [LARGE SCALE GENOMIC DNA]</scope>
    <source>
        <strain evidence="2">DSM 22807</strain>
    </source>
</reference>
<evidence type="ECO:0000313" key="2">
    <source>
        <dbReference type="Proteomes" id="UP000184232"/>
    </source>
</evidence>
<name>A0A1M6BWW9_9FLAO</name>